<evidence type="ECO:0000256" key="9">
    <source>
        <dbReference type="ARBA" id="ARBA00023136"/>
    </source>
</evidence>
<feature type="transmembrane region" description="Helical" evidence="10">
    <location>
        <begin position="12"/>
        <end position="31"/>
    </location>
</feature>
<keyword evidence="6" id="KW-0630">Potassium</keyword>
<dbReference type="PANTHER" id="PTHR32024:SF1">
    <property type="entry name" value="KTR SYSTEM POTASSIUM UPTAKE PROTEIN B"/>
    <property type="match status" value="1"/>
</dbReference>
<evidence type="ECO:0000256" key="10">
    <source>
        <dbReference type="SAM" id="Phobius"/>
    </source>
</evidence>
<name>A0ABS8DDW9_9FIRM</name>
<dbReference type="EMBL" id="JAJCIS010000002">
    <property type="protein sequence ID" value="MCB7386615.1"/>
    <property type="molecule type" value="Genomic_DNA"/>
</dbReference>
<evidence type="ECO:0000256" key="4">
    <source>
        <dbReference type="ARBA" id="ARBA00022538"/>
    </source>
</evidence>
<evidence type="ECO:0000313" key="11">
    <source>
        <dbReference type="EMBL" id="MCB7386615.1"/>
    </source>
</evidence>
<evidence type="ECO:0000256" key="3">
    <source>
        <dbReference type="ARBA" id="ARBA00022475"/>
    </source>
</evidence>
<keyword evidence="12" id="KW-1185">Reference proteome</keyword>
<dbReference type="NCBIfam" id="TIGR00933">
    <property type="entry name" value="2a38"/>
    <property type="match status" value="1"/>
</dbReference>
<dbReference type="InterPro" id="IPR003445">
    <property type="entry name" value="Cat_transpt"/>
</dbReference>
<dbReference type="PANTHER" id="PTHR32024">
    <property type="entry name" value="TRK SYSTEM POTASSIUM UPTAKE PROTEIN TRKG-RELATED"/>
    <property type="match status" value="1"/>
</dbReference>
<sequence length="446" mass="48791">MQLLYKKLTQTQMIVIGYVLIILLGSIFLMLPISSREGVGTPFLDALFTSTSSACVTGLIVVDTWTHWSLFGQVVILVLIQIGGMGFMTLGVYVAIVLRRKIGLRTRGILQESINSMQIGGIVKLAKKIMKGTILFESVGALMLALRFIPKFGFWRGVWYGIFHSVSAFCNAGFDLMGCEEQYGSFTAYAGDWIINLVIMALIIIGGIGFFVWNDVTIHKFDIKRYSLHTKIVLLTTGILIFSGAALFYLIERNHILADMSTTEQIFSSFFNSVTARTAGFNTTDTAALQESSKFLTMILMFIGGSPGSTAGGIKTTTLVVLAVYVKANLKQQACCNVFNRRLDDGAIRKASTVLCTNLFLTITATMVLMSLQSFGLTDTLFEVISAMGTVGMSTGITRDICAFSQVVLIFLMYCGRIGSLTFALSLRGHKHDAPVKQPAEKIMIG</sequence>
<comment type="caution">
    <text evidence="11">The sequence shown here is derived from an EMBL/GenBank/DDBJ whole genome shotgun (WGS) entry which is preliminary data.</text>
</comment>
<comment type="subcellular location">
    <subcellularLocation>
        <location evidence="1">Cell membrane</location>
        <topology evidence="1">Multi-pass membrane protein</topology>
    </subcellularLocation>
</comment>
<evidence type="ECO:0000256" key="2">
    <source>
        <dbReference type="ARBA" id="ARBA00022448"/>
    </source>
</evidence>
<feature type="transmembrane region" description="Helical" evidence="10">
    <location>
        <begin position="189"/>
        <end position="212"/>
    </location>
</feature>
<dbReference type="RefSeq" id="WP_066736600.1">
    <property type="nucleotide sequence ID" value="NZ_JAJCIQ010000002.1"/>
</dbReference>
<protein>
    <submittedName>
        <fullName evidence="11">TrkH family potassium uptake protein</fullName>
    </submittedName>
</protein>
<keyword evidence="2" id="KW-0813">Transport</keyword>
<keyword evidence="5 10" id="KW-0812">Transmembrane</keyword>
<keyword evidence="4" id="KW-0633">Potassium transport</keyword>
<dbReference type="InterPro" id="IPR004772">
    <property type="entry name" value="TrkH"/>
</dbReference>
<evidence type="ECO:0000256" key="5">
    <source>
        <dbReference type="ARBA" id="ARBA00022692"/>
    </source>
</evidence>
<evidence type="ECO:0000313" key="12">
    <source>
        <dbReference type="Proteomes" id="UP001299546"/>
    </source>
</evidence>
<feature type="transmembrane region" description="Helical" evidence="10">
    <location>
        <begin position="158"/>
        <end position="177"/>
    </location>
</feature>
<evidence type="ECO:0000256" key="8">
    <source>
        <dbReference type="ARBA" id="ARBA00023065"/>
    </source>
</evidence>
<keyword evidence="9 10" id="KW-0472">Membrane</keyword>
<keyword evidence="8" id="KW-0406">Ion transport</keyword>
<gene>
    <name evidence="11" type="ORF">LIZ65_04885</name>
</gene>
<keyword evidence="3" id="KW-1003">Cell membrane</keyword>
<accession>A0ABS8DDW9</accession>
<feature type="transmembrane region" description="Helical" evidence="10">
    <location>
        <begin position="403"/>
        <end position="427"/>
    </location>
</feature>
<feature type="transmembrane region" description="Helical" evidence="10">
    <location>
        <begin position="351"/>
        <end position="372"/>
    </location>
</feature>
<feature type="transmembrane region" description="Helical" evidence="10">
    <location>
        <begin position="232"/>
        <end position="251"/>
    </location>
</feature>
<dbReference type="Proteomes" id="UP001299546">
    <property type="component" value="Unassembled WGS sequence"/>
</dbReference>
<proteinExistence type="predicted"/>
<reference evidence="11 12" key="1">
    <citation type="submission" date="2021-10" db="EMBL/GenBank/DDBJ databases">
        <title>Collection of gut derived symbiotic bacterial strains cultured from healthy donors.</title>
        <authorList>
            <person name="Lin H."/>
            <person name="Littmann E."/>
            <person name="Kohout C."/>
            <person name="Pamer E.G."/>
        </authorList>
    </citation>
    <scope>NUCLEOTIDE SEQUENCE [LARGE SCALE GENOMIC DNA]</scope>
    <source>
        <strain evidence="11 12">DFI.1.165</strain>
    </source>
</reference>
<organism evidence="11 12">
    <name type="scientific">Bariatricus massiliensis</name>
    <dbReference type="NCBI Taxonomy" id="1745713"/>
    <lineage>
        <taxon>Bacteria</taxon>
        <taxon>Bacillati</taxon>
        <taxon>Bacillota</taxon>
        <taxon>Clostridia</taxon>
        <taxon>Lachnospirales</taxon>
        <taxon>Lachnospiraceae</taxon>
        <taxon>Bariatricus</taxon>
    </lineage>
</organism>
<dbReference type="Pfam" id="PF02386">
    <property type="entry name" value="TrkH"/>
    <property type="match status" value="1"/>
</dbReference>
<keyword evidence="7 10" id="KW-1133">Transmembrane helix</keyword>
<evidence type="ECO:0000256" key="6">
    <source>
        <dbReference type="ARBA" id="ARBA00022958"/>
    </source>
</evidence>
<feature type="transmembrane region" description="Helical" evidence="10">
    <location>
        <begin position="74"/>
        <end position="98"/>
    </location>
</feature>
<evidence type="ECO:0000256" key="7">
    <source>
        <dbReference type="ARBA" id="ARBA00022989"/>
    </source>
</evidence>
<evidence type="ECO:0000256" key="1">
    <source>
        <dbReference type="ARBA" id="ARBA00004651"/>
    </source>
</evidence>